<reference evidence="2 3" key="1">
    <citation type="journal article" date="2019" name="Int. J. Syst. Evol. Microbiol.">
        <title>The Global Catalogue of Microorganisms (GCM) 10K type strain sequencing project: providing services to taxonomists for standard genome sequencing and annotation.</title>
        <authorList>
            <consortium name="The Broad Institute Genomics Platform"/>
            <consortium name="The Broad Institute Genome Sequencing Center for Infectious Disease"/>
            <person name="Wu L."/>
            <person name="Ma J."/>
        </authorList>
    </citation>
    <scope>NUCLEOTIDE SEQUENCE [LARGE SCALE GENOMIC DNA]</scope>
    <source>
        <strain evidence="2 3">JCM 16331</strain>
    </source>
</reference>
<keyword evidence="1" id="KW-0472">Membrane</keyword>
<gene>
    <name evidence="2" type="ORF">GCM10009021_05790</name>
</gene>
<evidence type="ECO:0000313" key="3">
    <source>
        <dbReference type="Proteomes" id="UP000608850"/>
    </source>
</evidence>
<feature type="transmembrane region" description="Helical" evidence="1">
    <location>
        <begin position="48"/>
        <end position="72"/>
    </location>
</feature>
<sequence length="247" mass="26357">MGTSSDLLAAVKVDLVRLLGAWLDLVFDRPTDEYAARGWRPEGTAKRIAFWCWSAAGVLLIAASYPFVLLGFWIRYVAHRLDRIVAGLGVLVIVGVVALVWGGLSALAWDRLPTAGFRAVLAASVVATVSVGLCWAFASHRSRALTLVFAYPFGVAAVFLPPVTAALFSPTLGTVVLPGSTSLAAWLLDNVLGVAGLAATIRARFDLAGFAFVGMWFGLAVPVGWALGLLVRLADVVRPQEQSRPRR</sequence>
<dbReference type="EMBL" id="BMOQ01000002">
    <property type="protein sequence ID" value="GGN09182.1"/>
    <property type="molecule type" value="Genomic_DNA"/>
</dbReference>
<name>A0A830G9S0_9EURY</name>
<keyword evidence="1" id="KW-1133">Transmembrane helix</keyword>
<feature type="transmembrane region" description="Helical" evidence="1">
    <location>
        <begin position="84"/>
        <end position="109"/>
    </location>
</feature>
<organism evidence="2 3">
    <name type="scientific">Halarchaeum nitratireducens</name>
    <dbReference type="NCBI Taxonomy" id="489913"/>
    <lineage>
        <taxon>Archaea</taxon>
        <taxon>Methanobacteriati</taxon>
        <taxon>Methanobacteriota</taxon>
        <taxon>Stenosarchaea group</taxon>
        <taxon>Halobacteria</taxon>
        <taxon>Halobacteriales</taxon>
        <taxon>Halobacteriaceae</taxon>
    </lineage>
</organism>
<dbReference type="OrthoDB" id="156475at2157"/>
<feature type="transmembrane region" description="Helical" evidence="1">
    <location>
        <begin position="208"/>
        <end position="231"/>
    </location>
</feature>
<dbReference type="AlphaFoldDB" id="A0A830G9S0"/>
<comment type="caution">
    <text evidence="2">The sequence shown here is derived from an EMBL/GenBank/DDBJ whole genome shotgun (WGS) entry which is preliminary data.</text>
</comment>
<feature type="transmembrane region" description="Helical" evidence="1">
    <location>
        <begin position="144"/>
        <end position="163"/>
    </location>
</feature>
<evidence type="ECO:0000313" key="2">
    <source>
        <dbReference type="EMBL" id="GGN09182.1"/>
    </source>
</evidence>
<evidence type="ECO:0000256" key="1">
    <source>
        <dbReference type="SAM" id="Phobius"/>
    </source>
</evidence>
<proteinExistence type="predicted"/>
<feature type="transmembrane region" description="Helical" evidence="1">
    <location>
        <begin position="115"/>
        <end position="137"/>
    </location>
</feature>
<protein>
    <submittedName>
        <fullName evidence="2">Uncharacterized protein</fullName>
    </submittedName>
</protein>
<dbReference type="RefSeq" id="WP_188877024.1">
    <property type="nucleotide sequence ID" value="NZ_BMOQ01000002.1"/>
</dbReference>
<keyword evidence="1" id="KW-0812">Transmembrane</keyword>
<dbReference type="Proteomes" id="UP000608850">
    <property type="component" value="Unassembled WGS sequence"/>
</dbReference>
<accession>A0A830G9S0</accession>
<keyword evidence="3" id="KW-1185">Reference proteome</keyword>
<feature type="transmembrane region" description="Helical" evidence="1">
    <location>
        <begin position="183"/>
        <end position="201"/>
    </location>
</feature>